<dbReference type="EMBL" id="JH712180">
    <property type="protein sequence ID" value="EFO17463.1"/>
    <property type="molecule type" value="Genomic_DNA"/>
</dbReference>
<protein>
    <submittedName>
        <fullName evidence="1">Uncharacterized protein</fullName>
    </submittedName>
</protein>
<sequence length="89" mass="10265">MEKFRLIIQGYLHCLDLTSSKNTRKAMTCATISITLKRNESKNGTLLRRNLLNELMKQFSFFSGLLQFEVLVLLLIMPQEAKIVTKTMV</sequence>
<gene>
    <name evidence="1" type="ORF">LOAG_11037</name>
</gene>
<reference evidence="1" key="1">
    <citation type="submission" date="2012-04" db="EMBL/GenBank/DDBJ databases">
        <title>The Genome Sequence of Loa loa.</title>
        <authorList>
            <consortium name="The Broad Institute Genome Sequencing Platform"/>
            <consortium name="Broad Institute Genome Sequencing Center for Infectious Disease"/>
            <person name="Nutman T.B."/>
            <person name="Fink D.L."/>
            <person name="Russ C."/>
            <person name="Young S."/>
            <person name="Zeng Q."/>
            <person name="Gargeya S."/>
            <person name="Alvarado L."/>
            <person name="Berlin A."/>
            <person name="Chapman S.B."/>
            <person name="Chen Z."/>
            <person name="Freedman E."/>
            <person name="Gellesch M."/>
            <person name="Goldberg J."/>
            <person name="Griggs A."/>
            <person name="Gujja S."/>
            <person name="Heilman E.R."/>
            <person name="Heiman D."/>
            <person name="Howarth C."/>
            <person name="Mehta T."/>
            <person name="Neiman D."/>
            <person name="Pearson M."/>
            <person name="Roberts A."/>
            <person name="Saif S."/>
            <person name="Shea T."/>
            <person name="Shenoy N."/>
            <person name="Sisk P."/>
            <person name="Stolte C."/>
            <person name="Sykes S."/>
            <person name="White J."/>
            <person name="Yandava C."/>
            <person name="Haas B."/>
            <person name="Henn M.R."/>
            <person name="Nusbaum C."/>
            <person name="Birren B."/>
        </authorList>
    </citation>
    <scope>NUCLEOTIDE SEQUENCE [LARGE SCALE GENOMIC DNA]</scope>
</reference>
<dbReference type="RefSeq" id="XP_003146607.1">
    <property type="nucleotide sequence ID" value="XM_003146559.1"/>
</dbReference>
<proteinExistence type="predicted"/>
<accession>A0A1S0TNM8</accession>
<dbReference type="InParanoid" id="A0A1S0TNM8"/>
<evidence type="ECO:0000313" key="1">
    <source>
        <dbReference type="EMBL" id="EFO17463.1"/>
    </source>
</evidence>
<name>A0A1S0TNM8_LOALO</name>
<dbReference type="KEGG" id="loa:LOAG_11037"/>
<dbReference type="AlphaFoldDB" id="A0A1S0TNM8"/>
<dbReference type="CTD" id="9948484"/>
<organism evidence="1">
    <name type="scientific">Loa loa</name>
    <name type="common">Eye worm</name>
    <name type="synonym">Filaria loa</name>
    <dbReference type="NCBI Taxonomy" id="7209"/>
    <lineage>
        <taxon>Eukaryota</taxon>
        <taxon>Metazoa</taxon>
        <taxon>Ecdysozoa</taxon>
        <taxon>Nematoda</taxon>
        <taxon>Chromadorea</taxon>
        <taxon>Rhabditida</taxon>
        <taxon>Spirurina</taxon>
        <taxon>Spiruromorpha</taxon>
        <taxon>Filarioidea</taxon>
        <taxon>Onchocercidae</taxon>
        <taxon>Loa</taxon>
    </lineage>
</organism>
<dbReference type="GeneID" id="9948484"/>